<keyword evidence="5" id="KW-0326">Glycosidase</keyword>
<dbReference type="Pfam" id="PF16656">
    <property type="entry name" value="Pur_ac_phosph_N"/>
    <property type="match status" value="1"/>
</dbReference>
<organism evidence="5 6">
    <name type="scientific">Marinobacter daepoensis</name>
    <dbReference type="NCBI Taxonomy" id="262077"/>
    <lineage>
        <taxon>Bacteria</taxon>
        <taxon>Pseudomonadati</taxon>
        <taxon>Pseudomonadota</taxon>
        <taxon>Gammaproteobacteria</taxon>
        <taxon>Pseudomonadales</taxon>
        <taxon>Marinobacteraceae</taxon>
        <taxon>Marinobacter</taxon>
    </lineage>
</organism>
<protein>
    <submittedName>
        <fullName evidence="5">Phosphodiester glycosidase family protein</fullName>
    </submittedName>
</protein>
<dbReference type="InterPro" id="IPR029052">
    <property type="entry name" value="Metallo-depent_PP-like"/>
</dbReference>
<evidence type="ECO:0000259" key="4">
    <source>
        <dbReference type="Pfam" id="PF16656"/>
    </source>
</evidence>
<dbReference type="EMBL" id="JAFKDB010000019">
    <property type="protein sequence ID" value="MBN7770749.1"/>
    <property type="molecule type" value="Genomic_DNA"/>
</dbReference>
<dbReference type="GO" id="GO:0016798">
    <property type="term" value="F:hydrolase activity, acting on glycosyl bonds"/>
    <property type="evidence" value="ECO:0007669"/>
    <property type="project" value="UniProtKB-KW"/>
</dbReference>
<dbReference type="InterPro" id="IPR008963">
    <property type="entry name" value="Purple_acid_Pase-like_N"/>
</dbReference>
<feature type="domain" description="Calcineurin-like phosphoesterase" evidence="2">
    <location>
        <begin position="1239"/>
        <end position="1435"/>
    </location>
</feature>
<dbReference type="SUPFAM" id="SSF49363">
    <property type="entry name" value="Purple acid phosphatase, N-terminal domain"/>
    <property type="match status" value="1"/>
</dbReference>
<evidence type="ECO:0000256" key="1">
    <source>
        <dbReference type="ARBA" id="ARBA00022729"/>
    </source>
</evidence>
<dbReference type="Pfam" id="PF09992">
    <property type="entry name" value="NAGPA"/>
    <property type="match status" value="1"/>
</dbReference>
<feature type="domain" description="Purple acid phosphatase N-terminal" evidence="4">
    <location>
        <begin position="1137"/>
        <end position="1230"/>
    </location>
</feature>
<dbReference type="InterPro" id="IPR015914">
    <property type="entry name" value="PAPs_N"/>
</dbReference>
<dbReference type="Pfam" id="PF00149">
    <property type="entry name" value="Metallophos"/>
    <property type="match status" value="1"/>
</dbReference>
<comment type="caution">
    <text evidence="5">The sequence shown here is derived from an EMBL/GenBank/DDBJ whole genome shotgun (WGS) entry which is preliminary data.</text>
</comment>
<sequence length="1519" mass="164887">MRLSVPRAIRWRAAVLPSLITALLAGCIDDSDTRYVDREVNVPVDKDTPYVDDLSGTEQFTANIIAPPSDAEDQFLPEPAPQVQGLTARETMATDISGYQRFEITPDLVLTSGRLNHVRNEGIFSAEFTPGAGLSMVPLTRSKGQFSFETTTGSANHAIDQGQPVILAVNADPYSMSQGWNMGLIKKDGVTYTGFSDRSEEAIVVYKDGSVDILEQVPAFTLNVYQNGQLLNPLGNIHYFDQASQTNRAFSRGTSPLEFYGAESYRGTIDLTGRKAVLIDSEANGISVVERGEGQNSVQLPPLSGVVVSRVDNRTDYVVPAGHALVVDDGNLTVGSHIDIRYETDDPAWDNVESALGAGFGRGLLVKDGQLGSNQDEVAISSRTAFGIRADGSAFFLVVDKPVGSLYDGITQTKLGQIMIGYGAVKAINLDGGGSSTLAARLPGERYTHLVNVPSDGGERETATKWGLVLNSEVAQSTSDSVAVYPRELTLMSGSVYRRFRGVGYDSESWEQGGDVPEFGVSDASLGLIDVRTGAFKASSGSAEGYVVVEVGDQKGVARVRVTDDIDEIRFSSDQYTIDSAGSLQLRPQLLSQGESIYYSSDVITYTLDNTDDCAIDPATGLLSAAPVQGRSCRVTATAAGLSASTDVKIGVAPELVTDFEGDNSAFAPGGARHKSVALDPISDQVFDGDVSMKLSWQADPAQPGTFGAYFTDPGQVTELPGYPRYLGVNVYIPDELAGKVWWVRGTLKDADGKTVVLNYNNSGDSLPERGWHFMKAEIGSGYKEPLRFFQPFRFLVLKTAERIDSHVILDNFTAIYSDNTDLSGPGVTATPGADATITNASPTIALQVNDASGVAFDSAYLALDGQDVSYSLTNNGVDRLSYQTANLADGWHRVDYRVQDNNGNVTAGDYLFEVKTGAPRVYIDSDNVQFYPGGTFTLPIRAVDGQSFSQLDLNLDYDATKASLSVLDADLTATNVVTTNGQWSGRFSGFSQDTGVVAYLELKVRDYIQNTFVSVVVNGHLDGETYHHPVIRKEVGSRYRLMTHWGISGQQLDLLVVDQQGKAAPNVTVETFKYSSGTDQVSDVTVLGQTDSEGRLQVSMPYGSDSQNLLFRTYDTQGSSLMTEVQALAERLTPAPRHVYMTPGKDASQLNLTWYTSTDVNTSEVRFGEGSLDQTRYGDSEIMPFFYGSEAGVVRVHHATLDNLKPGTQYHYVVGDGYGNDSPGYNFTTDDGDDRVNIHLFGDTQTVSNDNLFNGSGLVTELYRKMQAQLPDGDLILHVGDFTEDLSDYRYLRLFLEALEGDDMMASRLFVPTEGNHEVYNEGAQKFASMFRFADTDSGVAEPFEGAIYSFDYGNTHIAVITSELTDESDWPKMMNWLRQDMQASDQTWKIVMVHRPPYNGNAASGNGRVMEYLPPVVDELGVDLVLSGHDHMYSRSVPLSGGQPHPQGATYLIAGSDSAKYYDNNGGGIALVADVLFDDNVNTYTTLEIIGDRMHVLTRTLDGTVVDDAYLTTRASR</sequence>
<dbReference type="PANTHER" id="PTHR45867">
    <property type="entry name" value="PURPLE ACID PHOSPHATASE"/>
    <property type="match status" value="1"/>
</dbReference>
<proteinExistence type="predicted"/>
<keyword evidence="6" id="KW-1185">Reference proteome</keyword>
<evidence type="ECO:0000313" key="6">
    <source>
        <dbReference type="Proteomes" id="UP000664344"/>
    </source>
</evidence>
<dbReference type="Gene3D" id="2.60.40.380">
    <property type="entry name" value="Purple acid phosphatase-like, N-terminal"/>
    <property type="match status" value="1"/>
</dbReference>
<name>A0ABS3BFY9_9GAMM</name>
<dbReference type="Proteomes" id="UP000664344">
    <property type="component" value="Unassembled WGS sequence"/>
</dbReference>
<dbReference type="InterPro" id="IPR004843">
    <property type="entry name" value="Calcineurin-like_PHP"/>
</dbReference>
<dbReference type="RefSeq" id="WP_206557796.1">
    <property type="nucleotide sequence ID" value="NZ_JAFKDB010000019.1"/>
</dbReference>
<keyword evidence="5" id="KW-0378">Hydrolase</keyword>
<feature type="domain" description="Phosphodiester glycosidase" evidence="3">
    <location>
        <begin position="314"/>
        <end position="468"/>
    </location>
</feature>
<keyword evidence="1" id="KW-0732">Signal</keyword>
<reference evidence="5 6" key="1">
    <citation type="submission" date="2021-02" db="EMBL/GenBank/DDBJ databases">
        <title>PHA producing bacteria isolated from coastal sediment in Guangdong, Shenzhen.</title>
        <authorList>
            <person name="Zheng W."/>
            <person name="Yu S."/>
            <person name="Huang Y."/>
        </authorList>
    </citation>
    <scope>NUCLEOTIDE SEQUENCE [LARGE SCALE GENOMIC DNA]</scope>
    <source>
        <strain evidence="5 6">TN21-5</strain>
    </source>
</reference>
<gene>
    <name evidence="5" type="ORF">JYP53_12655</name>
</gene>
<dbReference type="PANTHER" id="PTHR45867:SF3">
    <property type="entry name" value="ACID PHOSPHATASE TYPE 7"/>
    <property type="match status" value="1"/>
</dbReference>
<evidence type="ECO:0000313" key="5">
    <source>
        <dbReference type="EMBL" id="MBN7770749.1"/>
    </source>
</evidence>
<dbReference type="Gene3D" id="3.60.21.10">
    <property type="match status" value="1"/>
</dbReference>
<evidence type="ECO:0000259" key="3">
    <source>
        <dbReference type="Pfam" id="PF09992"/>
    </source>
</evidence>
<dbReference type="InterPro" id="IPR008965">
    <property type="entry name" value="CBM2/CBM3_carb-bd_dom_sf"/>
</dbReference>
<accession>A0ABS3BFY9</accession>
<dbReference type="PROSITE" id="PS51257">
    <property type="entry name" value="PROKAR_LIPOPROTEIN"/>
    <property type="match status" value="1"/>
</dbReference>
<dbReference type="SUPFAM" id="SSF49384">
    <property type="entry name" value="Carbohydrate-binding domain"/>
    <property type="match status" value="1"/>
</dbReference>
<evidence type="ECO:0000259" key="2">
    <source>
        <dbReference type="Pfam" id="PF00149"/>
    </source>
</evidence>
<dbReference type="InterPro" id="IPR018711">
    <property type="entry name" value="NAGPA"/>
</dbReference>
<dbReference type="Gene3D" id="2.60.40.680">
    <property type="match status" value="1"/>
</dbReference>
<dbReference type="SUPFAM" id="SSF56300">
    <property type="entry name" value="Metallo-dependent phosphatases"/>
    <property type="match status" value="1"/>
</dbReference>